<dbReference type="SUPFAM" id="SSF53098">
    <property type="entry name" value="Ribonuclease H-like"/>
    <property type="match status" value="1"/>
</dbReference>
<gene>
    <name evidence="2" type="ORF">SAMN00790413_05834</name>
</gene>
<protein>
    <submittedName>
        <fullName evidence="2">Ribonuclease HI</fullName>
    </submittedName>
</protein>
<dbReference type="Pfam" id="PF00075">
    <property type="entry name" value="RNase_H"/>
    <property type="match status" value="1"/>
</dbReference>
<feature type="domain" description="RNase H type-1" evidence="1">
    <location>
        <begin position="1"/>
        <end position="126"/>
    </location>
</feature>
<dbReference type="RefSeq" id="WP_084045452.1">
    <property type="nucleotide sequence ID" value="NZ_FWWU01000003.1"/>
</dbReference>
<accession>A0A1W1UDM7</accession>
<evidence type="ECO:0000313" key="2">
    <source>
        <dbReference type="EMBL" id="SMB79206.1"/>
    </source>
</evidence>
<dbReference type="Proteomes" id="UP000192582">
    <property type="component" value="Unassembled WGS sequence"/>
</dbReference>
<dbReference type="EMBL" id="FWWU01000003">
    <property type="protein sequence ID" value="SMB79206.1"/>
    <property type="molecule type" value="Genomic_DNA"/>
</dbReference>
<dbReference type="AlphaFoldDB" id="A0A1W1UDM7"/>
<evidence type="ECO:0000259" key="1">
    <source>
        <dbReference type="PROSITE" id="PS50879"/>
    </source>
</evidence>
<dbReference type="InterPro" id="IPR012337">
    <property type="entry name" value="RNaseH-like_sf"/>
</dbReference>
<name>A0A1W1UDM7_9DEIO</name>
<keyword evidence="3" id="KW-1185">Reference proteome</keyword>
<reference evidence="2 3" key="1">
    <citation type="submission" date="2017-04" db="EMBL/GenBank/DDBJ databases">
        <authorList>
            <person name="Afonso C.L."/>
            <person name="Miller P.J."/>
            <person name="Scott M.A."/>
            <person name="Spackman E."/>
            <person name="Goraichik I."/>
            <person name="Dimitrov K.M."/>
            <person name="Suarez D.L."/>
            <person name="Swayne D.E."/>
        </authorList>
    </citation>
    <scope>NUCLEOTIDE SEQUENCE [LARGE SCALE GENOMIC DNA]</scope>
    <source>
        <strain evidence="2 3">KR-140</strain>
    </source>
</reference>
<dbReference type="GO" id="GO:0003676">
    <property type="term" value="F:nucleic acid binding"/>
    <property type="evidence" value="ECO:0007669"/>
    <property type="project" value="InterPro"/>
</dbReference>
<proteinExistence type="predicted"/>
<dbReference type="Gene3D" id="3.30.420.10">
    <property type="entry name" value="Ribonuclease H-like superfamily/Ribonuclease H"/>
    <property type="match status" value="1"/>
</dbReference>
<dbReference type="InterPro" id="IPR002156">
    <property type="entry name" value="RNaseH_domain"/>
</dbReference>
<dbReference type="PROSITE" id="PS50879">
    <property type="entry name" value="RNASE_H_1"/>
    <property type="match status" value="1"/>
</dbReference>
<organism evidence="2 3">
    <name type="scientific">Deinococcus hopiensis KR-140</name>
    <dbReference type="NCBI Taxonomy" id="695939"/>
    <lineage>
        <taxon>Bacteria</taxon>
        <taxon>Thermotogati</taxon>
        <taxon>Deinococcota</taxon>
        <taxon>Deinococci</taxon>
        <taxon>Deinococcales</taxon>
        <taxon>Deinococcaceae</taxon>
        <taxon>Deinococcus</taxon>
    </lineage>
</organism>
<evidence type="ECO:0000313" key="3">
    <source>
        <dbReference type="Proteomes" id="UP000192582"/>
    </source>
</evidence>
<dbReference type="GO" id="GO:0004523">
    <property type="term" value="F:RNA-DNA hybrid ribonuclease activity"/>
    <property type="evidence" value="ECO:0007669"/>
    <property type="project" value="InterPro"/>
</dbReference>
<dbReference type="InterPro" id="IPR036397">
    <property type="entry name" value="RNaseH_sf"/>
</dbReference>
<sequence>MSIHAFTDGSTARSRGGWGVLITGPAGPKHYSGALSTNDNGVSEVRGVLEAVRRAPLGCTLTVVTDSTGTVQAVRTGRCRNAEIERLAQAVRVTADLREIRLTVEHRSREVRGLKVAHTLANAGRKGERAPLPGAPVREAIVRPHPLRPTVTVQVQSGGWHTTEEIAGDEGLDAPLMAALHLVRRATAGEVLRLTLESPLTRAYLRGEVRPRAPAVRAALHEITRRVNGRRLTLKVN</sequence>